<feature type="compositionally biased region" description="Low complexity" evidence="1">
    <location>
        <begin position="48"/>
        <end position="68"/>
    </location>
</feature>
<dbReference type="PROSITE" id="PS50093">
    <property type="entry name" value="PKD"/>
    <property type="match status" value="1"/>
</dbReference>
<proteinExistence type="predicted"/>
<dbReference type="InterPro" id="IPR000601">
    <property type="entry name" value="PKD_dom"/>
</dbReference>
<protein>
    <recommendedName>
        <fullName evidence="2">PKD domain-containing protein</fullName>
    </recommendedName>
</protein>
<name>A0AAW8EZU8_9MICO</name>
<dbReference type="Proteomes" id="UP001244427">
    <property type="component" value="Unassembled WGS sequence"/>
</dbReference>
<evidence type="ECO:0000313" key="3">
    <source>
        <dbReference type="EMBL" id="MDQ0649035.1"/>
    </source>
</evidence>
<dbReference type="AlphaFoldDB" id="A0AAW8EZU8"/>
<dbReference type="EMBL" id="JAUSXV010000001">
    <property type="protein sequence ID" value="MDQ0649035.1"/>
    <property type="molecule type" value="Genomic_DNA"/>
</dbReference>
<reference evidence="3 4" key="1">
    <citation type="submission" date="2023-07" db="EMBL/GenBank/DDBJ databases">
        <title>Comparative genomics of wheat-associated soil bacteria to identify genetic determinants of phenazine resistance.</title>
        <authorList>
            <person name="Mouncey N."/>
        </authorList>
    </citation>
    <scope>NUCLEOTIDE SEQUENCE [LARGE SCALE GENOMIC DNA]</scope>
    <source>
        <strain evidence="3 4">W4I9-1</strain>
    </source>
</reference>
<feature type="region of interest" description="Disordered" evidence="1">
    <location>
        <begin position="48"/>
        <end position="70"/>
    </location>
</feature>
<evidence type="ECO:0000259" key="2">
    <source>
        <dbReference type="PROSITE" id="PS50093"/>
    </source>
</evidence>
<evidence type="ECO:0000256" key="1">
    <source>
        <dbReference type="SAM" id="MobiDB-lite"/>
    </source>
</evidence>
<comment type="caution">
    <text evidence="3">The sequence shown here is derived from an EMBL/GenBank/DDBJ whole genome shotgun (WGS) entry which is preliminary data.</text>
</comment>
<gene>
    <name evidence="3" type="ORF">QFZ53_003231</name>
</gene>
<accession>A0AAW8EZU8</accession>
<sequence length="257" mass="26694">MLSAVVLMGGLLVSPLGLPIYMAAGCDANLAAAGLCGTSDGTVLEISGTHQDVGTDGTTDTSSDSNTDAPAPPCVTYLSGRCVDYIFQRTDETTAGTPTITITDLASFTPEPTSLLVEPGNAGIADMPANFLAAAAVHTQTGTLFDVPLTVRFTPVAYEYTYGDGSTATVTSAGMSWAELGQAQFTPTQTSHVYADRGTYDADVDIRYTAEIDFGLGWYPISGELTSDGPVQQIQIFEAHTALVAHTCTEKPTAPGC</sequence>
<feature type="domain" description="PKD" evidence="2">
    <location>
        <begin position="154"/>
        <end position="206"/>
    </location>
</feature>
<keyword evidence="4" id="KW-1185">Reference proteome</keyword>
<evidence type="ECO:0000313" key="4">
    <source>
        <dbReference type="Proteomes" id="UP001244427"/>
    </source>
</evidence>
<organism evidence="3 4">
    <name type="scientific">Microbacterium natoriense</name>
    <dbReference type="NCBI Taxonomy" id="284570"/>
    <lineage>
        <taxon>Bacteria</taxon>
        <taxon>Bacillati</taxon>
        <taxon>Actinomycetota</taxon>
        <taxon>Actinomycetes</taxon>
        <taxon>Micrococcales</taxon>
        <taxon>Microbacteriaceae</taxon>
        <taxon>Microbacterium</taxon>
    </lineage>
</organism>